<dbReference type="EMBL" id="JAGRPV010000001">
    <property type="protein sequence ID" value="MDI4645704.1"/>
    <property type="molecule type" value="Genomic_DNA"/>
</dbReference>
<protein>
    <submittedName>
        <fullName evidence="1">Uncharacterized protein</fullName>
    </submittedName>
</protein>
<dbReference type="Proteomes" id="UP001161691">
    <property type="component" value="Unassembled WGS sequence"/>
</dbReference>
<organism evidence="1 2">
    <name type="scientific">Cohnella hashimotonis</name>
    <dbReference type="NCBI Taxonomy" id="2826895"/>
    <lineage>
        <taxon>Bacteria</taxon>
        <taxon>Bacillati</taxon>
        <taxon>Bacillota</taxon>
        <taxon>Bacilli</taxon>
        <taxon>Bacillales</taxon>
        <taxon>Paenibacillaceae</taxon>
        <taxon>Cohnella</taxon>
    </lineage>
</organism>
<name>A0ABT6TG25_9BACL</name>
<evidence type="ECO:0000313" key="2">
    <source>
        <dbReference type="Proteomes" id="UP001161691"/>
    </source>
</evidence>
<sequence length="44" mass="5128">MIVDNDSGNTMNPRELSGGSYDFYVRQRLAFIKRDLKSKIEKYA</sequence>
<evidence type="ECO:0000313" key="1">
    <source>
        <dbReference type="EMBL" id="MDI4645704.1"/>
    </source>
</evidence>
<dbReference type="RefSeq" id="WP_282908607.1">
    <property type="nucleotide sequence ID" value="NZ_JAGRPV010000001.1"/>
</dbReference>
<comment type="caution">
    <text evidence="1">The sequence shown here is derived from an EMBL/GenBank/DDBJ whole genome shotgun (WGS) entry which is preliminary data.</text>
</comment>
<gene>
    <name evidence="1" type="ORF">KB449_12055</name>
</gene>
<proteinExistence type="predicted"/>
<reference evidence="1" key="1">
    <citation type="submission" date="2023-04" db="EMBL/GenBank/DDBJ databases">
        <title>Comparative genomic analysis of Cohnella hashimotonis sp. nov., isolated from the International Space Station.</title>
        <authorList>
            <person name="Venkateswaran K."/>
            <person name="Simpson A."/>
        </authorList>
    </citation>
    <scope>NUCLEOTIDE SEQUENCE</scope>
    <source>
        <strain evidence="1">F6_2S_P_1</strain>
    </source>
</reference>
<accession>A0ABT6TG25</accession>
<keyword evidence="2" id="KW-1185">Reference proteome</keyword>